<dbReference type="AlphaFoldDB" id="A0A2G1QMR6"/>
<evidence type="ECO:0000313" key="5">
    <source>
        <dbReference type="EMBL" id="PHP66813.1"/>
    </source>
</evidence>
<dbReference type="Gene3D" id="3.40.50.300">
    <property type="entry name" value="P-loop containing nucleotide triphosphate hydrolases"/>
    <property type="match status" value="1"/>
</dbReference>
<evidence type="ECO:0000256" key="1">
    <source>
        <dbReference type="ARBA" id="ARBA00022448"/>
    </source>
</evidence>
<dbReference type="OrthoDB" id="9779872at2"/>
<dbReference type="Proteomes" id="UP000221168">
    <property type="component" value="Unassembled WGS sequence"/>
</dbReference>
<dbReference type="SMART" id="SM00382">
    <property type="entry name" value="AAA"/>
    <property type="match status" value="1"/>
</dbReference>
<reference evidence="5 6" key="1">
    <citation type="submission" date="2017-10" db="EMBL/GenBank/DDBJ databases">
        <title>Sedimentibacterium mangrovi gen. nov., sp. nov., a novel member of family Phyllobacteriacea isolated from mangrove sediment.</title>
        <authorList>
            <person name="Liao H."/>
            <person name="Tian Y."/>
        </authorList>
    </citation>
    <scope>NUCLEOTIDE SEQUENCE [LARGE SCALE GENOMIC DNA]</scope>
    <source>
        <strain evidence="5 6">X9-2-2</strain>
    </source>
</reference>
<proteinExistence type="predicted"/>
<gene>
    <name evidence="5" type="ORF">CSC94_11970</name>
</gene>
<dbReference type="EMBL" id="PDVP01000006">
    <property type="protein sequence ID" value="PHP66813.1"/>
    <property type="molecule type" value="Genomic_DNA"/>
</dbReference>
<keyword evidence="6" id="KW-1185">Reference proteome</keyword>
<dbReference type="RefSeq" id="WP_099306579.1">
    <property type="nucleotide sequence ID" value="NZ_PDVP01000006.1"/>
</dbReference>
<keyword evidence="1" id="KW-0813">Transport</keyword>
<dbReference type="GO" id="GO:0005524">
    <property type="term" value="F:ATP binding"/>
    <property type="evidence" value="ECO:0007669"/>
    <property type="project" value="UniProtKB-KW"/>
</dbReference>
<sequence length="251" mass="26593">MSVLKLDNVSKHFGGVIAAEKVDIEVPAGQITGLIGPNGAGKTTIVNMITGMLPVTGGTISVAGNDITRAAAHEICRAGLARTFQNIRLLPEASVIDNIMVGFHRHEHSSTLAALLGLGSANRETRDMRDRAMALLDRFGMAGLAAYPAGGLSYGHQRKVEMMRALASDPQFILLDEPIAGMNDVESDALAEIFQGFAGSGKGVLLIEHNVRFVSRLCNRVYVLDGGRLICEGTPEQVLNDPAVITAYLGG</sequence>
<dbReference type="CDD" id="cd03219">
    <property type="entry name" value="ABC_Mj1267_LivG_branched"/>
    <property type="match status" value="1"/>
</dbReference>
<dbReference type="InterPro" id="IPR003439">
    <property type="entry name" value="ABC_transporter-like_ATP-bd"/>
</dbReference>
<protein>
    <submittedName>
        <fullName evidence="5">ABC transporter ATP-binding protein</fullName>
    </submittedName>
</protein>
<dbReference type="PANTHER" id="PTHR45772">
    <property type="entry name" value="CONSERVED COMPONENT OF ABC TRANSPORTER FOR NATURAL AMINO ACIDS-RELATED"/>
    <property type="match status" value="1"/>
</dbReference>
<dbReference type="GO" id="GO:0016887">
    <property type="term" value="F:ATP hydrolysis activity"/>
    <property type="evidence" value="ECO:0007669"/>
    <property type="project" value="InterPro"/>
</dbReference>
<dbReference type="InterPro" id="IPR027417">
    <property type="entry name" value="P-loop_NTPase"/>
</dbReference>
<evidence type="ECO:0000259" key="4">
    <source>
        <dbReference type="PROSITE" id="PS50893"/>
    </source>
</evidence>
<name>A0A2G1QMR6_9HYPH</name>
<dbReference type="SUPFAM" id="SSF52540">
    <property type="entry name" value="P-loop containing nucleoside triphosphate hydrolases"/>
    <property type="match status" value="1"/>
</dbReference>
<dbReference type="InterPro" id="IPR051120">
    <property type="entry name" value="ABC_AA/LPS_Transport"/>
</dbReference>
<evidence type="ECO:0000313" key="6">
    <source>
        <dbReference type="Proteomes" id="UP000221168"/>
    </source>
</evidence>
<organism evidence="5 6">
    <name type="scientific">Zhengella mangrovi</name>
    <dbReference type="NCBI Taxonomy" id="1982044"/>
    <lineage>
        <taxon>Bacteria</taxon>
        <taxon>Pseudomonadati</taxon>
        <taxon>Pseudomonadota</taxon>
        <taxon>Alphaproteobacteria</taxon>
        <taxon>Hyphomicrobiales</taxon>
        <taxon>Notoacmeibacteraceae</taxon>
        <taxon>Zhengella</taxon>
    </lineage>
</organism>
<dbReference type="InterPro" id="IPR003593">
    <property type="entry name" value="AAA+_ATPase"/>
</dbReference>
<comment type="caution">
    <text evidence="5">The sequence shown here is derived from an EMBL/GenBank/DDBJ whole genome shotgun (WGS) entry which is preliminary data.</text>
</comment>
<evidence type="ECO:0000256" key="2">
    <source>
        <dbReference type="ARBA" id="ARBA00022741"/>
    </source>
</evidence>
<keyword evidence="3 5" id="KW-0067">ATP-binding</keyword>
<keyword evidence="2" id="KW-0547">Nucleotide-binding</keyword>
<accession>A0A2G1QMR6</accession>
<dbReference type="Pfam" id="PF12399">
    <property type="entry name" value="BCA_ABC_TP_C"/>
    <property type="match status" value="1"/>
</dbReference>
<dbReference type="Pfam" id="PF00005">
    <property type="entry name" value="ABC_tran"/>
    <property type="match status" value="1"/>
</dbReference>
<feature type="domain" description="ABC transporter" evidence="4">
    <location>
        <begin position="4"/>
        <end position="251"/>
    </location>
</feature>
<evidence type="ECO:0000256" key="3">
    <source>
        <dbReference type="ARBA" id="ARBA00022840"/>
    </source>
</evidence>
<dbReference type="PROSITE" id="PS50893">
    <property type="entry name" value="ABC_TRANSPORTER_2"/>
    <property type="match status" value="1"/>
</dbReference>
<dbReference type="InterPro" id="IPR032823">
    <property type="entry name" value="BCA_ABC_TP_C"/>
</dbReference>
<dbReference type="GO" id="GO:0005886">
    <property type="term" value="C:plasma membrane"/>
    <property type="evidence" value="ECO:0007669"/>
    <property type="project" value="TreeGrafter"/>
</dbReference>
<dbReference type="FunFam" id="3.40.50.300:FF:000421">
    <property type="entry name" value="Branched-chain amino acid ABC transporter ATP-binding protein"/>
    <property type="match status" value="1"/>
</dbReference>
<dbReference type="PANTHER" id="PTHR45772:SF9">
    <property type="entry name" value="CONSERVED COMPONENT OF ABC TRANSPORTER FOR NATURAL AMINO ACIDS"/>
    <property type="match status" value="1"/>
</dbReference>